<dbReference type="HOGENOM" id="CLU_038782_2_0_10"/>
<dbReference type="STRING" id="984262.SGRA_3359"/>
<dbReference type="Gene3D" id="3.30.420.40">
    <property type="match status" value="2"/>
</dbReference>
<keyword evidence="1" id="KW-0808">Transferase</keyword>
<evidence type="ECO:0000313" key="2">
    <source>
        <dbReference type="Proteomes" id="UP000007519"/>
    </source>
</evidence>
<dbReference type="PANTHER" id="PTHR30605">
    <property type="entry name" value="ANHYDRO-N-ACETYLMURAMIC ACID KINASE"/>
    <property type="match status" value="1"/>
</dbReference>
<evidence type="ECO:0000313" key="1">
    <source>
        <dbReference type="EMBL" id="AFC26086.1"/>
    </source>
</evidence>
<keyword evidence="2" id="KW-1185">Reference proteome</keyword>
<dbReference type="GO" id="GO:0016773">
    <property type="term" value="F:phosphotransferase activity, alcohol group as acceptor"/>
    <property type="evidence" value="ECO:0007669"/>
    <property type="project" value="InterPro"/>
</dbReference>
<dbReference type="EC" id="2.7.1.-" evidence="1"/>
<dbReference type="PANTHER" id="PTHR30605:SF0">
    <property type="entry name" value="ANHYDRO-N-ACETYLMURAMIC ACID KINASE"/>
    <property type="match status" value="1"/>
</dbReference>
<dbReference type="GO" id="GO:0016301">
    <property type="term" value="F:kinase activity"/>
    <property type="evidence" value="ECO:0007669"/>
    <property type="project" value="UniProtKB-KW"/>
</dbReference>
<accession>H6L150</accession>
<dbReference type="KEGG" id="sgn:SGRA_3359"/>
<dbReference type="EMBL" id="CP002831">
    <property type="protein sequence ID" value="AFC26086.1"/>
    <property type="molecule type" value="Genomic_DNA"/>
</dbReference>
<protein>
    <submittedName>
        <fullName evidence="1">Anhydro-N-acetylmuramic acid kinase</fullName>
        <ecNumber evidence="1">2.7.1.-</ecNumber>
    </submittedName>
</protein>
<dbReference type="GO" id="GO:0005524">
    <property type="term" value="F:ATP binding"/>
    <property type="evidence" value="ECO:0007669"/>
    <property type="project" value="InterPro"/>
</dbReference>
<dbReference type="InterPro" id="IPR043129">
    <property type="entry name" value="ATPase_NBD"/>
</dbReference>
<dbReference type="GO" id="GO:0006040">
    <property type="term" value="P:amino sugar metabolic process"/>
    <property type="evidence" value="ECO:0007669"/>
    <property type="project" value="InterPro"/>
</dbReference>
<name>H6L150_SAPGL</name>
<dbReference type="InterPro" id="IPR005338">
    <property type="entry name" value="Anhydro_N_Ac-Mur_kinase"/>
</dbReference>
<sequence length="370" mass="40899">MSSKNYYILGLMSGSSLDGLDLAYCRMQWGQNGLENWELLAAQSLPYSSSWEDRLRALPQQSALIYAKTDQYFGFYMAELVQQFLAQNNIRRLDFIASHGHTVFHEPDKRFGAQIGRGSALAALTKRPVISDFRSQDLSLSGEGAPLAPIADAYLFPGYSYYLNLGGIANLSAKAGQNWRAFDFAPANQLLNFLAQEKGASYDESGQWASQGEVQEELLAALLSDPFYQQPYPKSLSNAWVQGPQLRILAEFEASTEDKLATVCELIGISLRQSILDLQKEEGFGQAGKLLVSGGGAFNHYLLGQLQAYVEDLGIDIFLPDNNIIEFKEALLMALLGLLRWEKQTNAWPQVTGAKKASINGGIHWPPPKS</sequence>
<dbReference type="AlphaFoldDB" id="H6L150"/>
<dbReference type="SUPFAM" id="SSF53067">
    <property type="entry name" value="Actin-like ATPase domain"/>
    <property type="match status" value="1"/>
</dbReference>
<keyword evidence="1" id="KW-0418">Kinase</keyword>
<gene>
    <name evidence="1" type="primary">anmK</name>
    <name evidence="1" type="ordered locus">SGRA_3359</name>
</gene>
<dbReference type="Proteomes" id="UP000007519">
    <property type="component" value="Chromosome"/>
</dbReference>
<dbReference type="RefSeq" id="WP_015693681.1">
    <property type="nucleotide sequence ID" value="NC_016940.1"/>
</dbReference>
<organism evidence="1 2">
    <name type="scientific">Saprospira grandis (strain Lewin)</name>
    <dbReference type="NCBI Taxonomy" id="984262"/>
    <lineage>
        <taxon>Bacteria</taxon>
        <taxon>Pseudomonadati</taxon>
        <taxon>Bacteroidota</taxon>
        <taxon>Saprospiria</taxon>
        <taxon>Saprospirales</taxon>
        <taxon>Saprospiraceae</taxon>
        <taxon>Saprospira</taxon>
    </lineage>
</organism>
<reference evidence="1 2" key="1">
    <citation type="journal article" date="2012" name="Stand. Genomic Sci.">
        <title>Complete genome sequencing and analysis of Saprospira grandis str. Lewin, a predatory marine bacterium.</title>
        <authorList>
            <person name="Saw J.H."/>
            <person name="Yuryev A."/>
            <person name="Kanbe M."/>
            <person name="Hou S."/>
            <person name="Young A.G."/>
            <person name="Aizawa S."/>
            <person name="Alam M."/>
        </authorList>
    </citation>
    <scope>NUCLEOTIDE SEQUENCE [LARGE SCALE GENOMIC DNA]</scope>
    <source>
        <strain evidence="1 2">Lewin</strain>
    </source>
</reference>
<proteinExistence type="predicted"/>
<dbReference type="eggNOG" id="COG2377">
    <property type="taxonomic scope" value="Bacteria"/>
</dbReference>
<dbReference type="GO" id="GO:0009254">
    <property type="term" value="P:peptidoglycan turnover"/>
    <property type="evidence" value="ECO:0007669"/>
    <property type="project" value="InterPro"/>
</dbReference>
<dbReference type="OrthoDB" id="9763949at2"/>
<dbReference type="Pfam" id="PF03702">
    <property type="entry name" value="AnmK"/>
    <property type="match status" value="1"/>
</dbReference>